<reference evidence="1 2" key="1">
    <citation type="submission" date="2017-09" db="EMBL/GenBank/DDBJ databases">
        <title>Large-scale bioinformatics analysis of Bacillus genomes uncovers conserved roles of natural products in bacterial physiology.</title>
        <authorList>
            <consortium name="Agbiome Team Llc"/>
            <person name="Bleich R.M."/>
            <person name="Kirk G.J."/>
            <person name="Santa Maria K.C."/>
            <person name="Allen S.E."/>
            <person name="Farag S."/>
            <person name="Shank E.A."/>
            <person name="Bowers A."/>
        </authorList>
    </citation>
    <scope>NUCLEOTIDE SEQUENCE [LARGE SCALE GENOMIC DNA]</scope>
    <source>
        <strain evidence="1 2">AFS000414</strain>
    </source>
</reference>
<evidence type="ECO:0000313" key="1">
    <source>
        <dbReference type="EMBL" id="PEK17833.1"/>
    </source>
</evidence>
<evidence type="ECO:0000313" key="2">
    <source>
        <dbReference type="Proteomes" id="UP000220435"/>
    </source>
</evidence>
<dbReference type="Proteomes" id="UP000220435">
    <property type="component" value="Unassembled WGS sequence"/>
</dbReference>
<gene>
    <name evidence="1" type="ORF">CN694_27500</name>
</gene>
<dbReference type="AlphaFoldDB" id="A0AB73R3H7"/>
<dbReference type="EMBL" id="NUFG01000034">
    <property type="protein sequence ID" value="PEK17833.1"/>
    <property type="molecule type" value="Genomic_DNA"/>
</dbReference>
<comment type="caution">
    <text evidence="1">The sequence shown here is derived from an EMBL/GenBank/DDBJ whole genome shotgun (WGS) entry which is preliminary data.</text>
</comment>
<accession>A0AB73R3H7</accession>
<sequence length="117" mass="13038">MGKYKIDIQNSHVVSIGDKNRLENINIGNFESGEIDIKELKAEILKVQTYLLEKESKTIEEKILLSDVSDLQRISENGTLEIVTNDLKNKASRLFFDTATGVNAGIIANIISKFIGL</sequence>
<protein>
    <submittedName>
        <fullName evidence="1">Uncharacterized protein</fullName>
    </submittedName>
</protein>
<dbReference type="RefSeq" id="WP_098058762.1">
    <property type="nucleotide sequence ID" value="NZ_NUFG01000034.1"/>
</dbReference>
<name>A0AB73R3H7_9BACI</name>
<proteinExistence type="predicted"/>
<organism evidence="1 2">
    <name type="scientific">Bacillus wiedmannii</name>
    <dbReference type="NCBI Taxonomy" id="1890302"/>
    <lineage>
        <taxon>Bacteria</taxon>
        <taxon>Bacillati</taxon>
        <taxon>Bacillota</taxon>
        <taxon>Bacilli</taxon>
        <taxon>Bacillales</taxon>
        <taxon>Bacillaceae</taxon>
        <taxon>Bacillus</taxon>
        <taxon>Bacillus cereus group</taxon>
    </lineage>
</organism>